<dbReference type="Gene3D" id="2.140.10.30">
    <property type="entry name" value="Dipeptidylpeptidase IV, N-terminal domain"/>
    <property type="match status" value="1"/>
</dbReference>
<evidence type="ECO:0000313" key="4">
    <source>
        <dbReference type="Proteomes" id="UP000236454"/>
    </source>
</evidence>
<dbReference type="OrthoDB" id="9812921at2"/>
<dbReference type="InterPro" id="IPR029058">
    <property type="entry name" value="AB_hydrolase_fold"/>
</dbReference>
<proteinExistence type="predicted"/>
<evidence type="ECO:0000259" key="2">
    <source>
        <dbReference type="Pfam" id="PF00930"/>
    </source>
</evidence>
<dbReference type="GO" id="GO:0008239">
    <property type="term" value="F:dipeptidyl-peptidase activity"/>
    <property type="evidence" value="ECO:0007669"/>
    <property type="project" value="TreeGrafter"/>
</dbReference>
<dbReference type="SUPFAM" id="SSF53474">
    <property type="entry name" value="alpha/beta-Hydrolases"/>
    <property type="match status" value="1"/>
</dbReference>
<dbReference type="PANTHER" id="PTHR11731:SF193">
    <property type="entry name" value="DIPEPTIDYL PEPTIDASE 9"/>
    <property type="match status" value="1"/>
</dbReference>
<dbReference type="InterPro" id="IPR001375">
    <property type="entry name" value="Peptidase_S9_cat"/>
</dbReference>
<dbReference type="Proteomes" id="UP000236454">
    <property type="component" value="Unassembled WGS sequence"/>
</dbReference>
<protein>
    <submittedName>
        <fullName evidence="3">Dipeptidyl-peptidase-4</fullName>
    </submittedName>
</protein>
<evidence type="ECO:0000313" key="3">
    <source>
        <dbReference type="EMBL" id="SFT89379.1"/>
    </source>
</evidence>
<accession>A0A1I7BQE3</accession>
<dbReference type="GO" id="GO:0006508">
    <property type="term" value="P:proteolysis"/>
    <property type="evidence" value="ECO:0007669"/>
    <property type="project" value="InterPro"/>
</dbReference>
<name>A0A1I7BQE3_9FLAO</name>
<sequence length="707" mass="79612">MFKKLVVMTCVGLNMLSYGQKENLTIESAVMNQYRKYYPEHIMGFSWIPNSDNFSYLGAYTSLLEGSAKKANAVDTLAKIAEVNAAVNGKLRWFSGFDWLSGNEFMVVEQGKKFYSYNVDTDKGLLFAELEEGGANPKVHTGSKTVAYTVDNNVFINKGNQNIQVTKHTDANIVAGQAFARSEFGITEGLFWSKAGNYLAFYQKDESEVHDYPMLDNASYPGELKSIKYPMAGQKSEKPSVGIYNVSKGNIVYITPRGAEDAYLTNVTFTPDEKFFLVAEVNRDQNEMNLNKYTVEGEFVATLITEKSGTWTEPEHPAYFPKEGSNNFIWISEQDGYNNLYYYTIDGGLIQKLTSNKFVTKDIISSNSNEVYFYATGENGMNTMVYKVDYMGKQSLVTEVEGTHSVSVSPSGKYIFDQYSNHSTPNVAQMITSKGKVSNMLTAKNPYENVTMGTAEISTIKSADGKTDLYQRLIKPSNFDPNKKYPVLVYVYGGPHAQLVTNSWLDGASLWMYWMAEQGYLVYTVDNRGSGERGKAFESVIHRQLGTAEIEDQLKGVEYLKSLPYVDENRLAVHGWSFGGFMTTSLMLREPGTFTTGVAGGPVTDWKYYEVMYGERYMDRPEENPAGYEQASLLTHAKNLEGNLLLIHGTIDPTVVLQHNYALVQKFVDLGIQMDYFPYPMHEHNVRGKDRVHLMTKVLTYVIEHNK</sequence>
<reference evidence="3 4" key="1">
    <citation type="submission" date="2016-10" db="EMBL/GenBank/DDBJ databases">
        <authorList>
            <person name="de Groot N.N."/>
        </authorList>
    </citation>
    <scope>NUCLEOTIDE SEQUENCE [LARGE SCALE GENOMIC DNA]</scope>
    <source>
        <strain evidence="3 4">CGMCC 1.7005</strain>
    </source>
</reference>
<dbReference type="RefSeq" id="WP_090252726.1">
    <property type="nucleotide sequence ID" value="NZ_FPAS01000006.1"/>
</dbReference>
<dbReference type="STRING" id="477690.SAMN05216474_2994"/>
<dbReference type="GO" id="GO:0008236">
    <property type="term" value="F:serine-type peptidase activity"/>
    <property type="evidence" value="ECO:0007669"/>
    <property type="project" value="InterPro"/>
</dbReference>
<keyword evidence="4" id="KW-1185">Reference proteome</keyword>
<feature type="domain" description="Dipeptidylpeptidase IV N-terminal" evidence="2">
    <location>
        <begin position="136"/>
        <end position="425"/>
    </location>
</feature>
<dbReference type="Pfam" id="PF00930">
    <property type="entry name" value="DPPIV_N"/>
    <property type="match status" value="1"/>
</dbReference>
<dbReference type="SUPFAM" id="SSF82171">
    <property type="entry name" value="DPP6 N-terminal domain-like"/>
    <property type="match status" value="1"/>
</dbReference>
<dbReference type="Gene3D" id="3.40.50.1820">
    <property type="entry name" value="alpha/beta hydrolase"/>
    <property type="match status" value="1"/>
</dbReference>
<feature type="domain" description="Peptidase S9 prolyl oligopeptidase catalytic" evidence="1">
    <location>
        <begin position="512"/>
        <end position="705"/>
    </location>
</feature>
<dbReference type="AlphaFoldDB" id="A0A1I7BQE3"/>
<dbReference type="EMBL" id="FPAS01000006">
    <property type="protein sequence ID" value="SFT89379.1"/>
    <property type="molecule type" value="Genomic_DNA"/>
</dbReference>
<dbReference type="Pfam" id="PF00326">
    <property type="entry name" value="Peptidase_S9"/>
    <property type="match status" value="1"/>
</dbReference>
<dbReference type="InterPro" id="IPR050278">
    <property type="entry name" value="Serine_Prot_S9B/DPPIV"/>
</dbReference>
<gene>
    <name evidence="3" type="ORF">SAMN05216474_2994</name>
</gene>
<evidence type="ECO:0000259" key="1">
    <source>
        <dbReference type="Pfam" id="PF00326"/>
    </source>
</evidence>
<organism evidence="3 4">
    <name type="scientific">Lishizhenia tianjinensis</name>
    <dbReference type="NCBI Taxonomy" id="477690"/>
    <lineage>
        <taxon>Bacteria</taxon>
        <taxon>Pseudomonadati</taxon>
        <taxon>Bacteroidota</taxon>
        <taxon>Flavobacteriia</taxon>
        <taxon>Flavobacteriales</taxon>
        <taxon>Crocinitomicaceae</taxon>
        <taxon>Lishizhenia</taxon>
    </lineage>
</organism>
<dbReference type="PANTHER" id="PTHR11731">
    <property type="entry name" value="PROTEASE FAMILY S9B,C DIPEPTIDYL-PEPTIDASE IV-RELATED"/>
    <property type="match status" value="1"/>
</dbReference>
<dbReference type="InterPro" id="IPR002469">
    <property type="entry name" value="Peptidase_S9B_N"/>
</dbReference>